<reference evidence="4" key="1">
    <citation type="submission" date="2017-02" db="UniProtKB">
        <authorList>
            <consortium name="WormBaseParasite"/>
        </authorList>
    </citation>
    <scope>IDENTIFICATION</scope>
</reference>
<dbReference type="EMBL" id="UYSG01000056">
    <property type="protein sequence ID" value="VDL16068.1"/>
    <property type="molecule type" value="Genomic_DNA"/>
</dbReference>
<organism evidence="4">
    <name type="scientific">Hymenolepis diminuta</name>
    <name type="common">Rat tapeworm</name>
    <dbReference type="NCBI Taxonomy" id="6216"/>
    <lineage>
        <taxon>Eukaryota</taxon>
        <taxon>Metazoa</taxon>
        <taxon>Spiralia</taxon>
        <taxon>Lophotrochozoa</taxon>
        <taxon>Platyhelminthes</taxon>
        <taxon>Cestoda</taxon>
        <taxon>Eucestoda</taxon>
        <taxon>Cyclophyllidea</taxon>
        <taxon>Hymenolepididae</taxon>
        <taxon>Hymenolepis</taxon>
    </lineage>
</organism>
<gene>
    <name evidence="2" type="ORF">HDID_LOCUS425</name>
</gene>
<feature type="region of interest" description="Disordered" evidence="1">
    <location>
        <begin position="1"/>
        <end position="71"/>
    </location>
</feature>
<reference evidence="2 3" key="2">
    <citation type="submission" date="2018-11" db="EMBL/GenBank/DDBJ databases">
        <authorList>
            <consortium name="Pathogen Informatics"/>
        </authorList>
    </citation>
    <scope>NUCLEOTIDE SEQUENCE [LARGE SCALE GENOMIC DNA]</scope>
</reference>
<sequence>MQALPAPTQPQVEYIQPGGPPPLPSLLEQMPNPPTDEMPARKTSRADASDSDVEADKGARRPPTPQLICLE</sequence>
<name>A0A0R3S8F6_HYMDI</name>
<evidence type="ECO:0000256" key="1">
    <source>
        <dbReference type="SAM" id="MobiDB-lite"/>
    </source>
</evidence>
<evidence type="ECO:0000313" key="4">
    <source>
        <dbReference type="WBParaSite" id="HDID_0000042401-mRNA-1"/>
    </source>
</evidence>
<feature type="compositionally biased region" description="Basic and acidic residues" evidence="1">
    <location>
        <begin position="38"/>
        <end position="59"/>
    </location>
</feature>
<evidence type="ECO:0000313" key="2">
    <source>
        <dbReference type="EMBL" id="VDL16068.1"/>
    </source>
</evidence>
<dbReference type="OrthoDB" id="10397103at2759"/>
<protein>
    <submittedName>
        <fullName evidence="2 4">Uncharacterized protein</fullName>
    </submittedName>
</protein>
<dbReference type="WBParaSite" id="HDID_0000042401-mRNA-1">
    <property type="protein sequence ID" value="HDID_0000042401-mRNA-1"/>
    <property type="gene ID" value="HDID_0000042401"/>
</dbReference>
<accession>A0A0R3S8F6</accession>
<evidence type="ECO:0000313" key="3">
    <source>
        <dbReference type="Proteomes" id="UP000274504"/>
    </source>
</evidence>
<dbReference type="AlphaFoldDB" id="A0A0R3S8F6"/>
<dbReference type="Proteomes" id="UP000274504">
    <property type="component" value="Unassembled WGS sequence"/>
</dbReference>
<proteinExistence type="predicted"/>